<evidence type="ECO:0000313" key="2">
    <source>
        <dbReference type="EMBL" id="CUA94477.1"/>
    </source>
</evidence>
<name>A0A0K6HTX2_9BURK</name>
<feature type="domain" description="Putative DNA-binding" evidence="1">
    <location>
        <begin position="17"/>
        <end position="108"/>
    </location>
</feature>
<dbReference type="EMBL" id="CYHF01000002">
    <property type="protein sequence ID" value="CUA94477.1"/>
    <property type="molecule type" value="Genomic_DNA"/>
</dbReference>
<dbReference type="RefSeq" id="WP_055449575.1">
    <property type="nucleotide sequence ID" value="NZ_CYHF01000002.1"/>
</dbReference>
<sequence length="275" mass="30641">MNAPLASRGEHREAARQQALVALLFAPQAMAERPSALGVKQFGARWAEGLAAYRGSGREHARVALRAQFPTVLAMLGEPTFDTLAARHWLARPPRRGDLAWVGEDFADTLAEQRDLQAWPWLADSARLDWALWNVLHARPAALRADDLQRLACEPPQRLRLRLAPGTRLVASRWPIVSLWRLHRAEAPDVVACRDALQGMGEIAWVWREGWQARAEVCAADTQQWLLALQQAPTLEHALQAIDDGDFDPAAWLQQAVRHGWIDTVEPVSATPSIP</sequence>
<gene>
    <name evidence="2" type="ORF">Ga0061069_102102</name>
</gene>
<proteinExistence type="predicted"/>
<organism evidence="2 3">
    <name type="scientific">Thiomonas bhubaneswarensis</name>
    <dbReference type="NCBI Taxonomy" id="339866"/>
    <lineage>
        <taxon>Bacteria</taxon>
        <taxon>Pseudomonadati</taxon>
        <taxon>Pseudomonadota</taxon>
        <taxon>Betaproteobacteria</taxon>
        <taxon>Burkholderiales</taxon>
        <taxon>Thiomonas</taxon>
    </lineage>
</organism>
<keyword evidence="3" id="KW-1185">Reference proteome</keyword>
<dbReference type="AlphaFoldDB" id="A0A0K6HTX2"/>
<dbReference type="InterPro" id="IPR018640">
    <property type="entry name" value="DUF2063"/>
</dbReference>
<dbReference type="Pfam" id="PF09836">
    <property type="entry name" value="DUF2063"/>
    <property type="match status" value="1"/>
</dbReference>
<evidence type="ECO:0000313" key="3">
    <source>
        <dbReference type="Proteomes" id="UP000183649"/>
    </source>
</evidence>
<dbReference type="Proteomes" id="UP000183649">
    <property type="component" value="Unassembled WGS sequence"/>
</dbReference>
<evidence type="ECO:0000259" key="1">
    <source>
        <dbReference type="Pfam" id="PF09836"/>
    </source>
</evidence>
<reference evidence="3" key="1">
    <citation type="submission" date="2015-08" db="EMBL/GenBank/DDBJ databases">
        <authorList>
            <person name="Varghese N."/>
        </authorList>
    </citation>
    <scope>NUCLEOTIDE SEQUENCE [LARGE SCALE GENOMIC DNA]</scope>
    <source>
        <strain evidence="3">DSM 18181</strain>
    </source>
</reference>
<protein>
    <submittedName>
        <fullName evidence="2">Uncharacterized protein conserved in bacteria (DUF2063)</fullName>
    </submittedName>
</protein>
<dbReference type="STRING" id="339866.GCA_001418255_00626"/>
<dbReference type="OrthoDB" id="4146344at2"/>
<accession>A0A0K6HTX2</accession>